<dbReference type="Pfam" id="PF04390">
    <property type="entry name" value="LptE"/>
    <property type="match status" value="1"/>
</dbReference>
<keyword evidence="2 6" id="KW-0472">Membrane</keyword>
<organism evidence="8 9">
    <name type="scientific">Massilia cellulosiltytica</name>
    <dbReference type="NCBI Taxonomy" id="2683234"/>
    <lineage>
        <taxon>Bacteria</taxon>
        <taxon>Pseudomonadati</taxon>
        <taxon>Pseudomonadota</taxon>
        <taxon>Betaproteobacteria</taxon>
        <taxon>Burkholderiales</taxon>
        <taxon>Oxalobacteraceae</taxon>
        <taxon>Telluria group</taxon>
        <taxon>Massilia</taxon>
    </lineage>
</organism>
<dbReference type="InterPro" id="IPR007485">
    <property type="entry name" value="LPS_assembly_LptE"/>
</dbReference>
<evidence type="ECO:0000256" key="5">
    <source>
        <dbReference type="ARBA" id="ARBA00023288"/>
    </source>
</evidence>
<dbReference type="GO" id="GO:1990351">
    <property type="term" value="C:transporter complex"/>
    <property type="evidence" value="ECO:0007669"/>
    <property type="project" value="TreeGrafter"/>
</dbReference>
<dbReference type="EMBL" id="WSES01000011">
    <property type="protein sequence ID" value="MVW64101.1"/>
    <property type="molecule type" value="Genomic_DNA"/>
</dbReference>
<keyword evidence="5 6" id="KW-0449">Lipoprotein</keyword>
<dbReference type="AlphaFoldDB" id="A0A7X3G5K0"/>
<reference evidence="8 9" key="1">
    <citation type="submission" date="2019-12" db="EMBL/GenBank/DDBJ databases">
        <authorList>
            <person name="Li C."/>
            <person name="Zhao J."/>
        </authorList>
    </citation>
    <scope>NUCLEOTIDE SEQUENCE [LARGE SCALE GENOMIC DNA]</scope>
    <source>
        <strain evidence="8 9">NEAU-DD11</strain>
    </source>
</reference>
<evidence type="ECO:0000256" key="3">
    <source>
        <dbReference type="ARBA" id="ARBA00023139"/>
    </source>
</evidence>
<accession>A0A7X3G5K0</accession>
<dbReference type="PROSITE" id="PS51257">
    <property type="entry name" value="PROKAR_LIPOPROTEIN"/>
    <property type="match status" value="1"/>
</dbReference>
<dbReference type="GO" id="GO:0009279">
    <property type="term" value="C:cell outer membrane"/>
    <property type="evidence" value="ECO:0007669"/>
    <property type="project" value="UniProtKB-SubCell"/>
</dbReference>
<evidence type="ECO:0000256" key="1">
    <source>
        <dbReference type="ARBA" id="ARBA00022729"/>
    </source>
</evidence>
<dbReference type="GO" id="GO:0015920">
    <property type="term" value="P:lipopolysaccharide transport"/>
    <property type="evidence" value="ECO:0007669"/>
    <property type="project" value="TreeGrafter"/>
</dbReference>
<gene>
    <name evidence="6" type="primary">lptE</name>
    <name evidence="8" type="ORF">GPY61_29645</name>
</gene>
<protein>
    <recommendedName>
        <fullName evidence="6">LPS-assembly lipoprotein LptE</fullName>
    </recommendedName>
</protein>
<proteinExistence type="inferred from homology"/>
<dbReference type="HAMAP" id="MF_01186">
    <property type="entry name" value="LPS_assembly_LptE"/>
    <property type="match status" value="1"/>
</dbReference>
<keyword evidence="3 6" id="KW-0564">Palmitate</keyword>
<evidence type="ECO:0000256" key="2">
    <source>
        <dbReference type="ARBA" id="ARBA00023136"/>
    </source>
</evidence>
<dbReference type="PANTHER" id="PTHR38098:SF1">
    <property type="entry name" value="LPS-ASSEMBLY LIPOPROTEIN LPTE"/>
    <property type="match status" value="1"/>
</dbReference>
<comment type="subcellular location">
    <subcellularLocation>
        <location evidence="6">Cell outer membrane</location>
        <topology evidence="6">Lipid-anchor</topology>
    </subcellularLocation>
</comment>
<comment type="subunit">
    <text evidence="6">Component of the lipopolysaccharide transport and assembly complex. Interacts with LptD.</text>
</comment>
<dbReference type="PANTHER" id="PTHR38098">
    <property type="entry name" value="LPS-ASSEMBLY LIPOPROTEIN LPTE"/>
    <property type="match status" value="1"/>
</dbReference>
<evidence type="ECO:0000256" key="4">
    <source>
        <dbReference type="ARBA" id="ARBA00023237"/>
    </source>
</evidence>
<dbReference type="GO" id="GO:0043165">
    <property type="term" value="P:Gram-negative-bacterium-type cell outer membrane assembly"/>
    <property type="evidence" value="ECO:0007669"/>
    <property type="project" value="UniProtKB-UniRule"/>
</dbReference>
<feature type="signal peptide" evidence="7">
    <location>
        <begin position="1"/>
        <end position="23"/>
    </location>
</feature>
<comment type="function">
    <text evidence="6">Together with LptD, is involved in the assembly of lipopolysaccharide (LPS) at the surface of the outer membrane. Required for the proper assembly of LptD. Binds LPS and may serve as the LPS recognition site at the outer membrane.</text>
</comment>
<keyword evidence="9" id="KW-1185">Reference proteome</keyword>
<dbReference type="RefSeq" id="WP_056123993.1">
    <property type="nucleotide sequence ID" value="NZ_CP168562.1"/>
</dbReference>
<sequence length="173" mass="18980">MRALTRKLAVRAAAALLVASAIAGCGFQLRGSNGSYTMPFHSIYLGFPDTSALGTELKRNLRATDQVVIADKAADAEAQFVLLGESRNKSILSLNSLGRVREYLLTYTMSFTVRDAKGAELVPPTQISLRRNMAFDETQVLAKESEEALLYRDMQADLVQQIIRRLASIKPAT</sequence>
<dbReference type="Proteomes" id="UP000443353">
    <property type="component" value="Unassembled WGS sequence"/>
</dbReference>
<evidence type="ECO:0000313" key="9">
    <source>
        <dbReference type="Proteomes" id="UP000443353"/>
    </source>
</evidence>
<comment type="similarity">
    <text evidence="6">Belongs to the LptE lipoprotein family.</text>
</comment>
<name>A0A7X3G5K0_9BURK</name>
<evidence type="ECO:0000313" key="8">
    <source>
        <dbReference type="EMBL" id="MVW64101.1"/>
    </source>
</evidence>
<comment type="caution">
    <text evidence="8">The sequence shown here is derived from an EMBL/GenBank/DDBJ whole genome shotgun (WGS) entry which is preliminary data.</text>
</comment>
<keyword evidence="4 6" id="KW-0998">Cell outer membrane</keyword>
<dbReference type="Gene3D" id="3.30.160.150">
    <property type="entry name" value="Lipoprotein like domain"/>
    <property type="match status" value="1"/>
</dbReference>
<keyword evidence="1 6" id="KW-0732">Signal</keyword>
<feature type="chain" id="PRO_5031071933" description="LPS-assembly lipoprotein LptE" evidence="7">
    <location>
        <begin position="24"/>
        <end position="173"/>
    </location>
</feature>
<evidence type="ECO:0000256" key="7">
    <source>
        <dbReference type="SAM" id="SignalP"/>
    </source>
</evidence>
<dbReference type="GO" id="GO:0001530">
    <property type="term" value="F:lipopolysaccharide binding"/>
    <property type="evidence" value="ECO:0007669"/>
    <property type="project" value="TreeGrafter"/>
</dbReference>
<evidence type="ECO:0000256" key="6">
    <source>
        <dbReference type="HAMAP-Rule" id="MF_01186"/>
    </source>
</evidence>